<dbReference type="InterPro" id="IPR006571">
    <property type="entry name" value="TLDc_dom"/>
</dbReference>
<gene>
    <name evidence="2" type="ORF">MN116_004821</name>
</gene>
<keyword evidence="3" id="KW-1185">Reference proteome</keyword>
<dbReference type="AlphaFoldDB" id="A0AAE1ZDD8"/>
<evidence type="ECO:0000259" key="1">
    <source>
        <dbReference type="PROSITE" id="PS51886"/>
    </source>
</evidence>
<reference evidence="2" key="1">
    <citation type="submission" date="2022-04" db="EMBL/GenBank/DDBJ databases">
        <authorList>
            <person name="Xu L."/>
            <person name="Lv Z."/>
        </authorList>
    </citation>
    <scope>NUCLEOTIDE SEQUENCE</scope>
    <source>
        <strain evidence="2">LV_2022a</strain>
    </source>
</reference>
<dbReference type="Pfam" id="PF07534">
    <property type="entry name" value="TLD"/>
    <property type="match status" value="1"/>
</dbReference>
<comment type="caution">
    <text evidence="2">The sequence shown here is derived from an EMBL/GenBank/DDBJ whole genome shotgun (WGS) entry which is preliminary data.</text>
</comment>
<organism evidence="2 3">
    <name type="scientific">Schistosoma mekongi</name>
    <name type="common">Parasitic worm</name>
    <dbReference type="NCBI Taxonomy" id="38744"/>
    <lineage>
        <taxon>Eukaryota</taxon>
        <taxon>Metazoa</taxon>
        <taxon>Spiralia</taxon>
        <taxon>Lophotrochozoa</taxon>
        <taxon>Platyhelminthes</taxon>
        <taxon>Trematoda</taxon>
        <taxon>Digenea</taxon>
        <taxon>Strigeidida</taxon>
        <taxon>Schistosomatoidea</taxon>
        <taxon>Schistosomatidae</taxon>
        <taxon>Schistosoma</taxon>
    </lineage>
</organism>
<dbReference type="SMART" id="SM00584">
    <property type="entry name" value="TLDc"/>
    <property type="match status" value="1"/>
</dbReference>
<evidence type="ECO:0000313" key="2">
    <source>
        <dbReference type="EMBL" id="KAK4471389.1"/>
    </source>
</evidence>
<dbReference type="Proteomes" id="UP001292079">
    <property type="component" value="Unassembled WGS sequence"/>
</dbReference>
<accession>A0AAE1ZDD8</accession>
<evidence type="ECO:0000313" key="3">
    <source>
        <dbReference type="Proteomes" id="UP001292079"/>
    </source>
</evidence>
<feature type="domain" description="TLDc" evidence="1">
    <location>
        <begin position="197"/>
        <end position="356"/>
    </location>
</feature>
<protein>
    <recommendedName>
        <fullName evidence="1">TLDc domain-containing protein</fullName>
    </recommendedName>
</protein>
<proteinExistence type="predicted"/>
<reference evidence="2" key="2">
    <citation type="journal article" date="2023" name="Infect Dis Poverty">
        <title>Chromosome-scale genome of the human blood fluke Schistosoma mekongi and its implications for public health.</title>
        <authorList>
            <person name="Zhou M."/>
            <person name="Xu L."/>
            <person name="Xu D."/>
            <person name="Chen W."/>
            <person name="Khan J."/>
            <person name="Hu Y."/>
            <person name="Huang H."/>
            <person name="Wei H."/>
            <person name="Zhang Y."/>
            <person name="Chusongsang P."/>
            <person name="Tanasarnprasert K."/>
            <person name="Hu X."/>
            <person name="Limpanont Y."/>
            <person name="Lv Z."/>
        </authorList>
    </citation>
    <scope>NUCLEOTIDE SEQUENCE</scope>
    <source>
        <strain evidence="2">LV_2022a</strain>
    </source>
</reference>
<dbReference type="EMBL" id="JALJAT010000003">
    <property type="protein sequence ID" value="KAK4471389.1"/>
    <property type="molecule type" value="Genomic_DNA"/>
</dbReference>
<name>A0AAE1ZDD8_SCHME</name>
<sequence>MGGSNSHIEINSNSLKTYAGFENHDNAQVISKASFKDKFNPYFCNLADLLWDDFKGDNNSDEFLDLCKYQSLIERLSSTPEMLAIFLNIFKQPRLSESDIKVIFKWFTLGRDLTSDTWKLIFTSVLSPDENGTYQHDTVLSSLNRMCPNICNDLVSMLLHLLNDNHSFNLTDFNPYKLSGTIFTADLQWLLSTFVTYPYKRAPKNCLLQTIPLECEQLSHLYCLYNSMSHGMSLTRLMELAFNYNGPMIVFLKANEFLYCLLSDQGLKESLKAFGKEYSFLYQIQPKFTRLVSGNLSTGSGIIYANFTTKTSKRGFLVGHQPLSSPVIEINEDFTELKFNSGLPIRLNAIEVWAAGSSDHMSKLEDQKKWESGQVAKAKERKLNSEAWQDSADRFLLELDGKRVRHSDIVEPP</sequence>
<dbReference type="PROSITE" id="PS51886">
    <property type="entry name" value="TLDC"/>
    <property type="match status" value="1"/>
</dbReference>